<keyword evidence="6" id="KW-1271">Inflammasome</keyword>
<sequence length="207" mass="23661">MERSRRDLLLETLEQLEEETLQRFEDKLSEIELKEGYGRIPLARLTDVDPPALTDLLLSSYGEDYGMEVAAGALRAVSQGDLAERLVPPRAGKEGAGEGRLDPKGVPVPPFNSLLLSLSLPSEEHFIDQHREQLIQRVRQVDGVLDKLYSTVLDNEQYQSIRAERTDPEKMRKLFDLLPSWNRDCKDQLYQVLEAKQKFLIRELKGT</sequence>
<evidence type="ECO:0000256" key="4">
    <source>
        <dbReference type="ARBA" id="ARBA00022859"/>
    </source>
</evidence>
<evidence type="ECO:0000256" key="6">
    <source>
        <dbReference type="ARBA" id="ARBA00023233"/>
    </source>
</evidence>
<proteinExistence type="predicted"/>
<dbReference type="PANTHER" id="PTHR46985">
    <property type="entry name" value="NACHT, LRR AND PYD DOMAINS-CONTAINING PROTEIN 1"/>
    <property type="match status" value="1"/>
</dbReference>
<keyword evidence="10" id="KW-1185">Reference proteome</keyword>
<dbReference type="GO" id="GO:0006954">
    <property type="term" value="P:inflammatory response"/>
    <property type="evidence" value="ECO:0007669"/>
    <property type="project" value="UniProtKB-KW"/>
</dbReference>
<dbReference type="PROSITE" id="PS50824">
    <property type="entry name" value="DAPIN"/>
    <property type="match status" value="1"/>
</dbReference>
<dbReference type="SUPFAM" id="SSF47986">
    <property type="entry name" value="DEATH domain"/>
    <property type="match status" value="2"/>
</dbReference>
<evidence type="ECO:0000259" key="7">
    <source>
        <dbReference type="PROSITE" id="PS50209"/>
    </source>
</evidence>
<evidence type="ECO:0000256" key="1">
    <source>
        <dbReference type="ARBA" id="ARBA00004110"/>
    </source>
</evidence>
<evidence type="ECO:0000313" key="10">
    <source>
        <dbReference type="Proteomes" id="UP000694403"/>
    </source>
</evidence>
<evidence type="ECO:0008006" key="11">
    <source>
        <dbReference type="Google" id="ProtNLM"/>
    </source>
</evidence>
<accession>A0A8C3T048</accession>
<reference evidence="9" key="1">
    <citation type="submission" date="2025-08" db="UniProtKB">
        <authorList>
            <consortium name="Ensembl"/>
        </authorList>
    </citation>
    <scope>IDENTIFICATION</scope>
</reference>
<protein>
    <recommendedName>
        <fullName evidence="11">Apoptosis-associated speck-like protein containing a CARD</fullName>
    </recommendedName>
</protein>
<evidence type="ECO:0000256" key="2">
    <source>
        <dbReference type="ARBA" id="ARBA00022490"/>
    </source>
</evidence>
<dbReference type="Pfam" id="PF00619">
    <property type="entry name" value="CARD"/>
    <property type="match status" value="1"/>
</dbReference>
<dbReference type="SMART" id="SM01289">
    <property type="entry name" value="PYRIN"/>
    <property type="match status" value="1"/>
</dbReference>
<dbReference type="InterPro" id="IPR011029">
    <property type="entry name" value="DEATH-like_dom_sf"/>
</dbReference>
<keyword evidence="3" id="KW-0399">Innate immunity</keyword>
<comment type="subcellular location">
    <subcellularLocation>
        <location evidence="1">Inflammasome</location>
    </subcellularLocation>
</comment>
<evidence type="ECO:0000256" key="5">
    <source>
        <dbReference type="ARBA" id="ARBA00023198"/>
    </source>
</evidence>
<dbReference type="InterPro" id="IPR001315">
    <property type="entry name" value="CARD"/>
</dbReference>
<dbReference type="Proteomes" id="UP000694403">
    <property type="component" value="Unplaced"/>
</dbReference>
<name>A0A8C3T048_CHESE</name>
<dbReference type="InterPro" id="IPR004020">
    <property type="entry name" value="DAPIN"/>
</dbReference>
<dbReference type="Ensembl" id="ENSCSRT00000022212.1">
    <property type="protein sequence ID" value="ENSCSRP00000021272.1"/>
    <property type="gene ID" value="ENSCSRG00000016103.1"/>
</dbReference>
<dbReference type="GO" id="GO:0045087">
    <property type="term" value="P:innate immune response"/>
    <property type="evidence" value="ECO:0007669"/>
    <property type="project" value="UniProtKB-KW"/>
</dbReference>
<keyword evidence="2" id="KW-0963">Cytoplasm</keyword>
<dbReference type="FunFam" id="1.10.533.10:FF:000013">
    <property type="entry name" value="Apoptosis-associated speck-like protein containing a CARD"/>
    <property type="match status" value="1"/>
</dbReference>
<dbReference type="GO" id="GO:0061702">
    <property type="term" value="C:canonical inflammasome complex"/>
    <property type="evidence" value="ECO:0007669"/>
    <property type="project" value="UniProtKB-SubCell"/>
</dbReference>
<evidence type="ECO:0000259" key="8">
    <source>
        <dbReference type="PROSITE" id="PS50824"/>
    </source>
</evidence>
<reference evidence="9" key="2">
    <citation type="submission" date="2025-09" db="UniProtKB">
        <authorList>
            <consortium name="Ensembl"/>
        </authorList>
    </citation>
    <scope>IDENTIFICATION</scope>
</reference>
<evidence type="ECO:0000313" key="9">
    <source>
        <dbReference type="Ensembl" id="ENSCSRP00000021272.1"/>
    </source>
</evidence>
<evidence type="ECO:0000256" key="3">
    <source>
        <dbReference type="ARBA" id="ARBA00022588"/>
    </source>
</evidence>
<dbReference type="PROSITE" id="PS50209">
    <property type="entry name" value="CARD"/>
    <property type="match status" value="1"/>
</dbReference>
<dbReference type="InterPro" id="IPR033516">
    <property type="entry name" value="CARD8/ASC/NALP1_CARD"/>
</dbReference>
<feature type="domain" description="CARD" evidence="7">
    <location>
        <begin position="119"/>
        <end position="207"/>
    </location>
</feature>
<dbReference type="InterPro" id="IPR051249">
    <property type="entry name" value="NLRP_Inflammasome"/>
</dbReference>
<dbReference type="Pfam" id="PF02758">
    <property type="entry name" value="PYRIN"/>
    <property type="match status" value="1"/>
</dbReference>
<feature type="domain" description="Pyrin" evidence="8">
    <location>
        <begin position="1"/>
        <end position="86"/>
    </location>
</feature>
<keyword evidence="5" id="KW-0395">Inflammatory response</keyword>
<dbReference type="CDD" id="cd08330">
    <property type="entry name" value="CARD_ASC_NALP1"/>
    <property type="match status" value="1"/>
</dbReference>
<dbReference type="Gene3D" id="1.10.533.10">
    <property type="entry name" value="Death Domain, Fas"/>
    <property type="match status" value="2"/>
</dbReference>
<dbReference type="PANTHER" id="PTHR46985:SF2">
    <property type="entry name" value="APOPTOSIS-ASSOCIATED SPECK-LIKE PROTEIN CONTAINING A CARD"/>
    <property type="match status" value="1"/>
</dbReference>
<organism evidence="9 10">
    <name type="scientific">Chelydra serpentina</name>
    <name type="common">Snapping turtle</name>
    <name type="synonym">Testudo serpentina</name>
    <dbReference type="NCBI Taxonomy" id="8475"/>
    <lineage>
        <taxon>Eukaryota</taxon>
        <taxon>Metazoa</taxon>
        <taxon>Chordata</taxon>
        <taxon>Craniata</taxon>
        <taxon>Vertebrata</taxon>
        <taxon>Euteleostomi</taxon>
        <taxon>Archelosauria</taxon>
        <taxon>Testudinata</taxon>
        <taxon>Testudines</taxon>
        <taxon>Cryptodira</taxon>
        <taxon>Durocryptodira</taxon>
        <taxon>Americhelydia</taxon>
        <taxon>Chelydroidea</taxon>
        <taxon>Chelydridae</taxon>
        <taxon>Chelydra</taxon>
    </lineage>
</organism>
<keyword evidence="4" id="KW-0391">Immunity</keyword>
<dbReference type="GO" id="GO:0042981">
    <property type="term" value="P:regulation of apoptotic process"/>
    <property type="evidence" value="ECO:0007669"/>
    <property type="project" value="InterPro"/>
</dbReference>
<dbReference type="AlphaFoldDB" id="A0A8C3T048"/>